<organism evidence="1 2">
    <name type="scientific">Ascaris lumbricoides</name>
    <name type="common">Giant roundworm</name>
    <dbReference type="NCBI Taxonomy" id="6252"/>
    <lineage>
        <taxon>Eukaryota</taxon>
        <taxon>Metazoa</taxon>
        <taxon>Ecdysozoa</taxon>
        <taxon>Nematoda</taxon>
        <taxon>Chromadorea</taxon>
        <taxon>Rhabditida</taxon>
        <taxon>Spirurina</taxon>
        <taxon>Ascaridomorpha</taxon>
        <taxon>Ascaridoidea</taxon>
        <taxon>Ascarididae</taxon>
        <taxon>Ascaris</taxon>
    </lineage>
</organism>
<accession>A0A0M3HMH0</accession>
<reference evidence="2" key="1">
    <citation type="submission" date="2017-02" db="UniProtKB">
        <authorList>
            <consortium name="WormBaseParasite"/>
        </authorList>
    </citation>
    <scope>IDENTIFICATION</scope>
</reference>
<evidence type="ECO:0000313" key="1">
    <source>
        <dbReference type="Proteomes" id="UP000036681"/>
    </source>
</evidence>
<dbReference type="Proteomes" id="UP000036681">
    <property type="component" value="Unplaced"/>
</dbReference>
<dbReference type="WBParaSite" id="ALUE_0000271501-mRNA-1">
    <property type="protein sequence ID" value="ALUE_0000271501-mRNA-1"/>
    <property type="gene ID" value="ALUE_0000271501"/>
</dbReference>
<keyword evidence="1" id="KW-1185">Reference proteome</keyword>
<name>A0A0M3HMH0_ASCLU</name>
<sequence>MNTGELWKELMLTCDDPYASARDFDWSNEMVDMVLEFEEKVDSH</sequence>
<proteinExistence type="predicted"/>
<dbReference type="AlphaFoldDB" id="A0A0M3HMH0"/>
<evidence type="ECO:0000313" key="2">
    <source>
        <dbReference type="WBParaSite" id="ALUE_0000271501-mRNA-1"/>
    </source>
</evidence>
<protein>
    <submittedName>
        <fullName evidence="2">Prophage protein</fullName>
    </submittedName>
</protein>